<sequence>MPFLSRLQRTTPLSETSSAEEKGGLYGDSPLEAKTVDGKVVEAGSLTLAEGSAGGLGRHLGITTTTLLVIGRVIGTGIFSTPSSILKSVGSVGAAMMLWVLGLLLSFAGLFVWLEFAAMFPRSGGEKLYLEAVYKKPKLLATILFAANAILLGFTASGCIVFASNILVAANVTSTAWKSRGIAVGVIFFVTAVHGFTPKFGIRLMNLISIFKIIILLIVVVSGWVVLAGGVKSIPDPHRNFRNGFAGSSHSAYNYASALFKVLNSFTGWSNACLVLNEVKNPIRTVKIAGPLGLAICSVLYIFANIAYFAAVDLDQLSSSGVTVASYYFLVVFGRTAQRALSVFVALSALGNVLSITFAQSRVNQELGKEGFLPWTKFWASNWPVGAPLPGLIVHLVPSLVIILGPPAGIAYSFILDVEGYPSQIINLAVVLGLFWLRYHHPEIVRPFKVWLPVAFFFLVAACFLLVVPFLRPPGGIGDTPPLPYWLYPIVGISVFAVGFLYWLVWWVLLPRFGGYSLRPEKAILKDGTVVTEYKRFKNE</sequence>
<comment type="caution">
    <text evidence="7">The sequence shown here is derived from an EMBL/GenBank/DDBJ whole genome shotgun (WGS) entry which is preliminary data.</text>
</comment>
<keyword evidence="2 6" id="KW-0812">Transmembrane</keyword>
<feature type="region of interest" description="Disordered" evidence="5">
    <location>
        <begin position="1"/>
        <end position="27"/>
    </location>
</feature>
<dbReference type="InterPro" id="IPR002293">
    <property type="entry name" value="AA/rel_permease1"/>
</dbReference>
<dbReference type="Gene3D" id="1.20.1740.10">
    <property type="entry name" value="Amino acid/polyamine transporter I"/>
    <property type="match status" value="1"/>
</dbReference>
<feature type="transmembrane region" description="Helical" evidence="6">
    <location>
        <begin position="340"/>
        <end position="359"/>
    </location>
</feature>
<protein>
    <submittedName>
        <fullName evidence="7">Amino acid transporter</fullName>
    </submittedName>
</protein>
<dbReference type="InterPro" id="IPR050598">
    <property type="entry name" value="AminoAcid_Transporter"/>
</dbReference>
<feature type="transmembrane region" description="Helical" evidence="6">
    <location>
        <begin position="92"/>
        <end position="118"/>
    </location>
</feature>
<accession>A0A1Y2EQZ4</accession>
<feature type="transmembrane region" description="Helical" evidence="6">
    <location>
        <begin position="288"/>
        <end position="311"/>
    </location>
</feature>
<feature type="compositionally biased region" description="Polar residues" evidence="5">
    <location>
        <begin position="7"/>
        <end position="17"/>
    </location>
</feature>
<dbReference type="GO" id="GO:0015179">
    <property type="term" value="F:L-amino acid transmembrane transporter activity"/>
    <property type="evidence" value="ECO:0007669"/>
    <property type="project" value="TreeGrafter"/>
</dbReference>
<proteinExistence type="predicted"/>
<feature type="transmembrane region" description="Helical" evidence="6">
    <location>
        <begin position="214"/>
        <end position="235"/>
    </location>
</feature>
<evidence type="ECO:0000313" key="7">
    <source>
        <dbReference type="EMBL" id="ORY73255.1"/>
    </source>
</evidence>
<reference evidence="7 8" key="1">
    <citation type="submission" date="2016-07" db="EMBL/GenBank/DDBJ databases">
        <title>Pervasive Adenine N6-methylation of Active Genes in Fungi.</title>
        <authorList>
            <consortium name="DOE Joint Genome Institute"/>
            <person name="Mondo S.J."/>
            <person name="Dannebaum R.O."/>
            <person name="Kuo R.C."/>
            <person name="Labutti K."/>
            <person name="Haridas S."/>
            <person name="Kuo A."/>
            <person name="Salamov A."/>
            <person name="Ahrendt S.R."/>
            <person name="Lipzen A."/>
            <person name="Sullivan W."/>
            <person name="Andreopoulos W.B."/>
            <person name="Clum A."/>
            <person name="Lindquist E."/>
            <person name="Daum C."/>
            <person name="Ramamoorthy G.K."/>
            <person name="Gryganskyi A."/>
            <person name="Culley D."/>
            <person name="Magnuson J.K."/>
            <person name="James T.Y."/>
            <person name="O'Malley M.A."/>
            <person name="Stajich J.E."/>
            <person name="Spatafora J.W."/>
            <person name="Visel A."/>
            <person name="Grigoriev I.V."/>
        </authorList>
    </citation>
    <scope>NUCLEOTIDE SEQUENCE [LARGE SCALE GENOMIC DNA]</scope>
    <source>
        <strain evidence="7 8">62-1032</strain>
    </source>
</reference>
<organism evidence="7 8">
    <name type="scientific">Leucosporidium creatinivorum</name>
    <dbReference type="NCBI Taxonomy" id="106004"/>
    <lineage>
        <taxon>Eukaryota</taxon>
        <taxon>Fungi</taxon>
        <taxon>Dikarya</taxon>
        <taxon>Basidiomycota</taxon>
        <taxon>Pucciniomycotina</taxon>
        <taxon>Microbotryomycetes</taxon>
        <taxon>Leucosporidiales</taxon>
        <taxon>Leucosporidium</taxon>
    </lineage>
</organism>
<dbReference type="AlphaFoldDB" id="A0A1Y2EQZ4"/>
<keyword evidence="3 6" id="KW-1133">Transmembrane helix</keyword>
<evidence type="ECO:0000256" key="1">
    <source>
        <dbReference type="ARBA" id="ARBA00004141"/>
    </source>
</evidence>
<feature type="transmembrane region" description="Helical" evidence="6">
    <location>
        <begin position="451"/>
        <end position="471"/>
    </location>
</feature>
<dbReference type="OrthoDB" id="5982228at2759"/>
<dbReference type="PIRSF" id="PIRSF006060">
    <property type="entry name" value="AA_transporter"/>
    <property type="match status" value="1"/>
</dbReference>
<feature type="transmembrane region" description="Helical" evidence="6">
    <location>
        <begin position="392"/>
        <end position="415"/>
    </location>
</feature>
<keyword evidence="8" id="KW-1185">Reference proteome</keyword>
<evidence type="ECO:0000313" key="8">
    <source>
        <dbReference type="Proteomes" id="UP000193467"/>
    </source>
</evidence>
<feature type="transmembrane region" description="Helical" evidence="6">
    <location>
        <begin position="486"/>
        <end position="509"/>
    </location>
</feature>
<dbReference type="FunFam" id="1.20.1740.10:FF:000025">
    <property type="entry name" value="High-affinity methionine permease"/>
    <property type="match status" value="1"/>
</dbReference>
<evidence type="ECO:0000256" key="2">
    <source>
        <dbReference type="ARBA" id="ARBA00022692"/>
    </source>
</evidence>
<evidence type="ECO:0000256" key="3">
    <source>
        <dbReference type="ARBA" id="ARBA00022989"/>
    </source>
</evidence>
<feature type="transmembrane region" description="Helical" evidence="6">
    <location>
        <begin position="182"/>
        <end position="202"/>
    </location>
</feature>
<dbReference type="EMBL" id="MCGR01000047">
    <property type="protein sequence ID" value="ORY73255.1"/>
    <property type="molecule type" value="Genomic_DNA"/>
</dbReference>
<dbReference type="Proteomes" id="UP000193467">
    <property type="component" value="Unassembled WGS sequence"/>
</dbReference>
<dbReference type="InParanoid" id="A0A1Y2EQZ4"/>
<dbReference type="STRING" id="106004.A0A1Y2EQZ4"/>
<gene>
    <name evidence="7" type="ORF">BCR35DRAFT_354176</name>
</gene>
<evidence type="ECO:0000256" key="4">
    <source>
        <dbReference type="ARBA" id="ARBA00023136"/>
    </source>
</evidence>
<dbReference type="PANTHER" id="PTHR11785">
    <property type="entry name" value="AMINO ACID TRANSPORTER"/>
    <property type="match status" value="1"/>
</dbReference>
<dbReference type="PANTHER" id="PTHR11785:SF382">
    <property type="entry name" value="LOW-AFFINITY METHIONINE PERMEASE"/>
    <property type="match status" value="1"/>
</dbReference>
<comment type="subcellular location">
    <subcellularLocation>
        <location evidence="1">Membrane</location>
        <topology evidence="1">Multi-pass membrane protein</topology>
    </subcellularLocation>
</comment>
<name>A0A1Y2EQZ4_9BASI</name>
<dbReference type="GO" id="GO:0016020">
    <property type="term" value="C:membrane"/>
    <property type="evidence" value="ECO:0007669"/>
    <property type="project" value="UniProtKB-SubCell"/>
</dbReference>
<evidence type="ECO:0000256" key="6">
    <source>
        <dbReference type="SAM" id="Phobius"/>
    </source>
</evidence>
<dbReference type="Pfam" id="PF13520">
    <property type="entry name" value="AA_permease_2"/>
    <property type="match status" value="1"/>
</dbReference>
<feature type="transmembrane region" description="Helical" evidence="6">
    <location>
        <begin position="139"/>
        <end position="170"/>
    </location>
</feature>
<keyword evidence="4 6" id="KW-0472">Membrane</keyword>
<feature type="transmembrane region" description="Helical" evidence="6">
    <location>
        <begin position="421"/>
        <end position="439"/>
    </location>
</feature>
<evidence type="ECO:0000256" key="5">
    <source>
        <dbReference type="SAM" id="MobiDB-lite"/>
    </source>
</evidence>